<dbReference type="AlphaFoldDB" id="A0AAV4HTF0"/>
<dbReference type="EMBL" id="BMAT01005794">
    <property type="protein sequence ID" value="GFR99795.1"/>
    <property type="molecule type" value="Genomic_DNA"/>
</dbReference>
<accession>A0AAV4HTF0</accession>
<evidence type="ECO:0000313" key="2">
    <source>
        <dbReference type="Proteomes" id="UP000762676"/>
    </source>
</evidence>
<reference evidence="1 2" key="1">
    <citation type="journal article" date="2021" name="Elife">
        <title>Chloroplast acquisition without the gene transfer in kleptoplastic sea slugs, Plakobranchus ocellatus.</title>
        <authorList>
            <person name="Maeda T."/>
            <person name="Takahashi S."/>
            <person name="Yoshida T."/>
            <person name="Shimamura S."/>
            <person name="Takaki Y."/>
            <person name="Nagai Y."/>
            <person name="Toyoda A."/>
            <person name="Suzuki Y."/>
            <person name="Arimoto A."/>
            <person name="Ishii H."/>
            <person name="Satoh N."/>
            <person name="Nishiyama T."/>
            <person name="Hasebe M."/>
            <person name="Maruyama T."/>
            <person name="Minagawa J."/>
            <person name="Obokata J."/>
            <person name="Shigenobu S."/>
        </authorList>
    </citation>
    <scope>NUCLEOTIDE SEQUENCE [LARGE SCALE GENOMIC DNA]</scope>
</reference>
<comment type="caution">
    <text evidence="1">The sequence shown here is derived from an EMBL/GenBank/DDBJ whole genome shotgun (WGS) entry which is preliminary data.</text>
</comment>
<organism evidence="1 2">
    <name type="scientific">Elysia marginata</name>
    <dbReference type="NCBI Taxonomy" id="1093978"/>
    <lineage>
        <taxon>Eukaryota</taxon>
        <taxon>Metazoa</taxon>
        <taxon>Spiralia</taxon>
        <taxon>Lophotrochozoa</taxon>
        <taxon>Mollusca</taxon>
        <taxon>Gastropoda</taxon>
        <taxon>Heterobranchia</taxon>
        <taxon>Euthyneura</taxon>
        <taxon>Panpulmonata</taxon>
        <taxon>Sacoglossa</taxon>
        <taxon>Placobranchoidea</taxon>
        <taxon>Plakobranchidae</taxon>
        <taxon>Elysia</taxon>
    </lineage>
</organism>
<evidence type="ECO:0000313" key="1">
    <source>
        <dbReference type="EMBL" id="GFR99795.1"/>
    </source>
</evidence>
<sequence>MNMSGQDSHLPQACRTKAFDDSHLPLSHFSSSALCHSPVPVPTIAARSNPKHGQSTVHTTMMAICPLTSSYFQQTSQIASTKYRDRLFCPGNEGVLDVWHLRH</sequence>
<keyword evidence="2" id="KW-1185">Reference proteome</keyword>
<name>A0AAV4HTF0_9GAST</name>
<protein>
    <submittedName>
        <fullName evidence="1">Uncharacterized protein</fullName>
    </submittedName>
</protein>
<proteinExistence type="predicted"/>
<gene>
    <name evidence="1" type="ORF">ElyMa_002800800</name>
</gene>
<dbReference type="Proteomes" id="UP000762676">
    <property type="component" value="Unassembled WGS sequence"/>
</dbReference>